<accession>A0AAV6J4U3</accession>
<dbReference type="GO" id="GO:0006094">
    <property type="term" value="P:gluconeogenesis"/>
    <property type="evidence" value="ECO:0007669"/>
    <property type="project" value="UniProtKB-KW"/>
</dbReference>
<gene>
    <name evidence="5" type="ORF">RHGRI_023450</name>
</gene>
<feature type="compositionally biased region" description="Polar residues" evidence="4">
    <location>
        <begin position="109"/>
        <end position="119"/>
    </location>
</feature>
<evidence type="ECO:0000256" key="4">
    <source>
        <dbReference type="SAM" id="MobiDB-lite"/>
    </source>
</evidence>
<dbReference type="GO" id="GO:0004347">
    <property type="term" value="F:glucose-6-phosphate isomerase activity"/>
    <property type="evidence" value="ECO:0007669"/>
    <property type="project" value="InterPro"/>
</dbReference>
<dbReference type="Gene3D" id="3.40.50.10490">
    <property type="entry name" value="Glucose-6-phosphate isomerase like protein, domain 1"/>
    <property type="match status" value="2"/>
</dbReference>
<dbReference type="PROSITE" id="PS51463">
    <property type="entry name" value="P_GLUCOSE_ISOMERASE_3"/>
    <property type="match status" value="1"/>
</dbReference>
<comment type="caution">
    <text evidence="5">The sequence shown here is derived from an EMBL/GenBank/DDBJ whole genome shotgun (WGS) entry which is preliminary data.</text>
</comment>
<dbReference type="GO" id="GO:0006096">
    <property type="term" value="P:glycolytic process"/>
    <property type="evidence" value="ECO:0007669"/>
    <property type="project" value="UniProtKB-KW"/>
</dbReference>
<dbReference type="SUPFAM" id="SSF53697">
    <property type="entry name" value="SIS domain"/>
    <property type="match status" value="1"/>
</dbReference>
<evidence type="ECO:0000313" key="6">
    <source>
        <dbReference type="Proteomes" id="UP000823749"/>
    </source>
</evidence>
<evidence type="ECO:0000256" key="3">
    <source>
        <dbReference type="ARBA" id="ARBA00023235"/>
    </source>
</evidence>
<dbReference type="GO" id="GO:0097367">
    <property type="term" value="F:carbohydrate derivative binding"/>
    <property type="evidence" value="ECO:0007669"/>
    <property type="project" value="InterPro"/>
</dbReference>
<feature type="region of interest" description="Disordered" evidence="4">
    <location>
        <begin position="99"/>
        <end position="135"/>
    </location>
</feature>
<dbReference type="InterPro" id="IPR046348">
    <property type="entry name" value="SIS_dom_sf"/>
</dbReference>
<sequence length="394" mass="43983">MRKNSAHTHNQGRPEAAEIRDPFKKTRVWLRHLRLRPRLQGQDQLFPFAPPTPPYPRYYYQLERSPVPSSKKKTLALTVVGKPQSVDWYRTKVIARMESSHGGKPAYASGSTVESSSGPRPSVPARSTRAAQQQHRFKPLLRREGCWSNCDSSSLTSTIVVRTISCRGSTAQAHVDDIKKIHLRELMSDTKRCNSMTVEFDGILLDYLPQCATMDKLFKLTEAAGLKGKISRMVNGDRINSTKNRCVLHVALRAPKDAVINGDGKMWSQMFGKFWTRSRNSLRGCSVVPGPPNVDPIDVARNISGFNLETTLVVVVSKTFTIAETMLNARRGNGFHLLRAYHILLQALSFEHASGSNNGAGPCARAYVSEGYASSVPSRFVLILSSLFICYLYR</sequence>
<dbReference type="GO" id="GO:0005829">
    <property type="term" value="C:cytosol"/>
    <property type="evidence" value="ECO:0007669"/>
    <property type="project" value="TreeGrafter"/>
</dbReference>
<keyword evidence="3" id="KW-0413">Isomerase</keyword>
<name>A0AAV6J4U3_9ERIC</name>
<dbReference type="FunFam" id="3.40.50.10490:FF:000048">
    <property type="entry name" value="Glucose-6-phosphate isomerase"/>
    <property type="match status" value="1"/>
</dbReference>
<proteinExistence type="predicted"/>
<dbReference type="GO" id="GO:0051156">
    <property type="term" value="P:glucose 6-phosphate metabolic process"/>
    <property type="evidence" value="ECO:0007669"/>
    <property type="project" value="TreeGrafter"/>
</dbReference>
<dbReference type="EMBL" id="JACTNZ010000008">
    <property type="protein sequence ID" value="KAG5535688.1"/>
    <property type="molecule type" value="Genomic_DNA"/>
</dbReference>
<dbReference type="Proteomes" id="UP000823749">
    <property type="component" value="Chromosome 8"/>
</dbReference>
<dbReference type="Pfam" id="PF00342">
    <property type="entry name" value="PGI"/>
    <property type="match status" value="2"/>
</dbReference>
<dbReference type="AlphaFoldDB" id="A0AAV6J4U3"/>
<dbReference type="GO" id="GO:0048029">
    <property type="term" value="F:monosaccharide binding"/>
    <property type="evidence" value="ECO:0007669"/>
    <property type="project" value="TreeGrafter"/>
</dbReference>
<keyword evidence="6" id="KW-1185">Reference proteome</keyword>
<evidence type="ECO:0000256" key="2">
    <source>
        <dbReference type="ARBA" id="ARBA00023152"/>
    </source>
</evidence>
<organism evidence="5 6">
    <name type="scientific">Rhododendron griersonianum</name>
    <dbReference type="NCBI Taxonomy" id="479676"/>
    <lineage>
        <taxon>Eukaryota</taxon>
        <taxon>Viridiplantae</taxon>
        <taxon>Streptophyta</taxon>
        <taxon>Embryophyta</taxon>
        <taxon>Tracheophyta</taxon>
        <taxon>Spermatophyta</taxon>
        <taxon>Magnoliopsida</taxon>
        <taxon>eudicotyledons</taxon>
        <taxon>Gunneridae</taxon>
        <taxon>Pentapetalae</taxon>
        <taxon>asterids</taxon>
        <taxon>Ericales</taxon>
        <taxon>Ericaceae</taxon>
        <taxon>Ericoideae</taxon>
        <taxon>Rhodoreae</taxon>
        <taxon>Rhododendron</taxon>
    </lineage>
</organism>
<dbReference type="PANTHER" id="PTHR11469">
    <property type="entry name" value="GLUCOSE-6-PHOSPHATE ISOMERASE"/>
    <property type="match status" value="1"/>
</dbReference>
<reference evidence="5" key="1">
    <citation type="submission" date="2020-08" db="EMBL/GenBank/DDBJ databases">
        <title>Plant Genome Project.</title>
        <authorList>
            <person name="Zhang R.-G."/>
        </authorList>
    </citation>
    <scope>NUCLEOTIDE SEQUENCE</scope>
    <source>
        <strain evidence="5">WSP0</strain>
        <tissue evidence="5">Leaf</tissue>
    </source>
</reference>
<evidence type="ECO:0000256" key="1">
    <source>
        <dbReference type="ARBA" id="ARBA00022432"/>
    </source>
</evidence>
<dbReference type="PANTHER" id="PTHR11469:SF1">
    <property type="entry name" value="GLUCOSE-6-PHOSPHATE ISOMERASE"/>
    <property type="match status" value="1"/>
</dbReference>
<feature type="region of interest" description="Disordered" evidence="4">
    <location>
        <begin position="1"/>
        <end position="20"/>
    </location>
</feature>
<keyword evidence="2" id="KW-0324">Glycolysis</keyword>
<evidence type="ECO:0000313" key="5">
    <source>
        <dbReference type="EMBL" id="KAG5535688.1"/>
    </source>
</evidence>
<protein>
    <submittedName>
        <fullName evidence="5">Uncharacterized protein</fullName>
    </submittedName>
</protein>
<keyword evidence="1" id="KW-0312">Gluconeogenesis</keyword>
<dbReference type="InterPro" id="IPR001672">
    <property type="entry name" value="G6P_Isomerase"/>
</dbReference>